<evidence type="ECO:0000313" key="1">
    <source>
        <dbReference type="EMBL" id="CAG8810902.1"/>
    </source>
</evidence>
<protein>
    <submittedName>
        <fullName evidence="1">20079_t:CDS:1</fullName>
    </submittedName>
</protein>
<organism evidence="1 2">
    <name type="scientific">Gigaspora margarita</name>
    <dbReference type="NCBI Taxonomy" id="4874"/>
    <lineage>
        <taxon>Eukaryota</taxon>
        <taxon>Fungi</taxon>
        <taxon>Fungi incertae sedis</taxon>
        <taxon>Mucoromycota</taxon>
        <taxon>Glomeromycotina</taxon>
        <taxon>Glomeromycetes</taxon>
        <taxon>Diversisporales</taxon>
        <taxon>Gigasporaceae</taxon>
        <taxon>Gigaspora</taxon>
    </lineage>
</organism>
<accession>A0ABN7W0Q3</accession>
<evidence type="ECO:0000313" key="2">
    <source>
        <dbReference type="Proteomes" id="UP000789901"/>
    </source>
</evidence>
<dbReference type="EMBL" id="CAJVQB010027645">
    <property type="protein sequence ID" value="CAG8810902.1"/>
    <property type="molecule type" value="Genomic_DNA"/>
</dbReference>
<comment type="caution">
    <text evidence="1">The sequence shown here is derived from an EMBL/GenBank/DDBJ whole genome shotgun (WGS) entry which is preliminary data.</text>
</comment>
<sequence>KKVSRAIYDRTIDLPKGWALLENTRFGKKGGRKKIKPKVVSILKQLFLNGNLNPKDKLTAKKMHKELLKEFNQKETVIELETFKATSSSSNGKD</sequence>
<gene>
    <name evidence="1" type="ORF">GMARGA_LOCUS25208</name>
</gene>
<keyword evidence="2" id="KW-1185">Reference proteome</keyword>
<dbReference type="Proteomes" id="UP000789901">
    <property type="component" value="Unassembled WGS sequence"/>
</dbReference>
<proteinExistence type="predicted"/>
<feature type="non-terminal residue" evidence="1">
    <location>
        <position position="1"/>
    </location>
</feature>
<name>A0ABN7W0Q3_GIGMA</name>
<reference evidence="1 2" key="1">
    <citation type="submission" date="2021-06" db="EMBL/GenBank/DDBJ databases">
        <authorList>
            <person name="Kallberg Y."/>
            <person name="Tangrot J."/>
            <person name="Rosling A."/>
        </authorList>
    </citation>
    <scope>NUCLEOTIDE SEQUENCE [LARGE SCALE GENOMIC DNA]</scope>
    <source>
        <strain evidence="1 2">120-4 pot B 10/14</strain>
    </source>
</reference>